<dbReference type="EMBL" id="CAXDID020000024">
    <property type="protein sequence ID" value="CAL5989894.1"/>
    <property type="molecule type" value="Genomic_DNA"/>
</dbReference>
<keyword evidence="3" id="KW-1185">Reference proteome</keyword>
<sequence>MQTIISSIKITSCIIQFRFNSQESSGIVFSIRNNCSVTIQQTQIIGHNFKENDNDGFFVSQISSELEMSVSNMQVCTNYKNIVGESYVYLILVTQQPFISCIDVCILNHPVYGICLSNLMNGQIMDNQTLSCVHPFIFDGVQCECAQGYIQYNNTCIDIIYQMFTTNEKVNNIQLQQYIMVQNISDIISAHQELKQTVDNINTSTLELQYQLSTQQITIQHIIAQFNTFSDNSIINNTDQNIALLSLNTTVQNLQIMIQGLQALKYQQTLPIGTILMFDAAGWIDNSTMTGWYACTAANHNSNNNIPNLESQFIRGISPSTRSSSILSSGTGSVQINLSNLPPHTHNMNHNHDVIINGQDPGIPGNILSKSVLIQTNQSKANAFSYGNQFQNSYTSPPNIIQTGDGGNEGARSIPIDINNNIKQYALIFIKRVK</sequence>
<dbReference type="Proteomes" id="UP001642409">
    <property type="component" value="Unassembled WGS sequence"/>
</dbReference>
<accession>A0AA86NP86</accession>
<evidence type="ECO:0000313" key="2">
    <source>
        <dbReference type="EMBL" id="CAL5989894.1"/>
    </source>
</evidence>
<protein>
    <submittedName>
        <fullName evidence="1">Uncharacterized protein</fullName>
    </submittedName>
</protein>
<evidence type="ECO:0000313" key="1">
    <source>
        <dbReference type="EMBL" id="CAI9922320.1"/>
    </source>
</evidence>
<name>A0AA86NP86_9EUKA</name>
<evidence type="ECO:0000313" key="3">
    <source>
        <dbReference type="Proteomes" id="UP001642409"/>
    </source>
</evidence>
<gene>
    <name evidence="2" type="ORF">HINF_LOCUS11082</name>
    <name evidence="1" type="ORF">HINF_LOCUS9965</name>
</gene>
<reference evidence="2 3" key="2">
    <citation type="submission" date="2024-07" db="EMBL/GenBank/DDBJ databases">
        <authorList>
            <person name="Akdeniz Z."/>
        </authorList>
    </citation>
    <scope>NUCLEOTIDE SEQUENCE [LARGE SCALE GENOMIC DNA]</scope>
</reference>
<dbReference type="AlphaFoldDB" id="A0AA86NP86"/>
<comment type="caution">
    <text evidence="1">The sequence shown here is derived from an EMBL/GenBank/DDBJ whole genome shotgun (WGS) entry which is preliminary data.</text>
</comment>
<dbReference type="EMBL" id="CATOUU010000248">
    <property type="protein sequence ID" value="CAI9922320.1"/>
    <property type="molecule type" value="Genomic_DNA"/>
</dbReference>
<organism evidence="1">
    <name type="scientific">Hexamita inflata</name>
    <dbReference type="NCBI Taxonomy" id="28002"/>
    <lineage>
        <taxon>Eukaryota</taxon>
        <taxon>Metamonada</taxon>
        <taxon>Diplomonadida</taxon>
        <taxon>Hexamitidae</taxon>
        <taxon>Hexamitinae</taxon>
        <taxon>Hexamita</taxon>
    </lineage>
</organism>
<dbReference type="SUPFAM" id="SSF88874">
    <property type="entry name" value="Receptor-binding domain of short tail fibre protein gp12"/>
    <property type="match status" value="1"/>
</dbReference>
<proteinExistence type="predicted"/>
<reference evidence="1" key="1">
    <citation type="submission" date="2023-06" db="EMBL/GenBank/DDBJ databases">
        <authorList>
            <person name="Kurt Z."/>
        </authorList>
    </citation>
    <scope>NUCLEOTIDE SEQUENCE</scope>
</reference>